<accession>A0A1C9CHJ2</accession>
<dbReference type="FunFam" id="3.90.930.12:FF:000001">
    <property type="entry name" value="50S ribosomal protein L6"/>
    <property type="match status" value="1"/>
</dbReference>
<evidence type="ECO:0000259" key="5">
    <source>
        <dbReference type="Pfam" id="PF00347"/>
    </source>
</evidence>
<protein>
    <submittedName>
        <fullName evidence="6">Ribosomal protein L6</fullName>
    </submittedName>
</protein>
<dbReference type="GO" id="GO:0022625">
    <property type="term" value="C:cytosolic large ribosomal subunit"/>
    <property type="evidence" value="ECO:0007669"/>
    <property type="project" value="TreeGrafter"/>
</dbReference>
<dbReference type="HAMAP" id="MF_01365_B">
    <property type="entry name" value="Ribosomal_uL6_B"/>
    <property type="match status" value="1"/>
</dbReference>
<dbReference type="InterPro" id="IPR036789">
    <property type="entry name" value="Ribosomal_uL6-like_a/b-dom_sf"/>
</dbReference>
<dbReference type="InterPro" id="IPR002358">
    <property type="entry name" value="Ribosomal_uL6_CS"/>
</dbReference>
<dbReference type="GO" id="GO:0002181">
    <property type="term" value="P:cytoplasmic translation"/>
    <property type="evidence" value="ECO:0007669"/>
    <property type="project" value="TreeGrafter"/>
</dbReference>
<keyword evidence="2 4" id="KW-0689">Ribosomal protein</keyword>
<dbReference type="PANTHER" id="PTHR11655:SF14">
    <property type="entry name" value="LARGE RIBOSOMAL SUBUNIT PROTEIN UL6M"/>
    <property type="match status" value="1"/>
</dbReference>
<geneLocation type="plastid" evidence="6"/>
<dbReference type="InterPro" id="IPR019906">
    <property type="entry name" value="Ribosomal_uL6_bac-type"/>
</dbReference>
<comment type="similarity">
    <text evidence="1 4">Belongs to the universal ribosomal protein uL6 family.</text>
</comment>
<dbReference type="GeneID" id="29070325"/>
<dbReference type="SUPFAM" id="SSF56053">
    <property type="entry name" value="Ribosomal protein L6"/>
    <property type="match status" value="2"/>
</dbReference>
<dbReference type="InterPro" id="IPR000702">
    <property type="entry name" value="Ribosomal_uL6-like"/>
</dbReference>
<evidence type="ECO:0000313" key="6">
    <source>
        <dbReference type="EMBL" id="AOM67822.1"/>
    </source>
</evidence>
<name>A0A1C9CHJ2_PALPL</name>
<sequence length="182" mass="19874">MSRIGKKGIILSEKIDTTIKDSLVTVKGPKGELSQTISSLIHIKVHNVNQNKVLQITTLEDTKKAQQLHGLSRTLINNMVMGVSSGFSKELEIQGVGYRSQMDGRKLILNVGYSHPVTINPPADIIIQVQNNTKIEVKGIDKAVVGQIAATIRSVRPPEPYKGKGIRYKGEVVKKKIGKAGK</sequence>
<proteinExistence type="inferred from homology"/>
<evidence type="ECO:0000256" key="1">
    <source>
        <dbReference type="ARBA" id="ARBA00009356"/>
    </source>
</evidence>
<gene>
    <name evidence="6" type="primary">rpl6</name>
    <name evidence="6" type="ORF">Palma_190</name>
</gene>
<dbReference type="AlphaFoldDB" id="A0A1C9CHJ2"/>
<dbReference type="NCBIfam" id="TIGR03654">
    <property type="entry name" value="L6_bact"/>
    <property type="match status" value="1"/>
</dbReference>
<dbReference type="GO" id="GO:0003735">
    <property type="term" value="F:structural constituent of ribosome"/>
    <property type="evidence" value="ECO:0007669"/>
    <property type="project" value="InterPro"/>
</dbReference>
<keyword evidence="3 4" id="KW-0687">Ribonucleoprotein</keyword>
<dbReference type="Pfam" id="PF00347">
    <property type="entry name" value="Ribosomal_L6"/>
    <property type="match status" value="2"/>
</dbReference>
<reference evidence="6" key="1">
    <citation type="journal article" date="2018" name="PLoS ONE">
        <title>Plastid genome analysis of three Nemaliophycidae red algal species suggests environmental adaptation for iron limited habitats.</title>
        <authorList>
            <person name="Cho C.H."/>
            <person name="Choi J.W."/>
            <person name="Lam D.W."/>
            <person name="Kim K.M."/>
            <person name="Yoon H.S."/>
        </authorList>
    </citation>
    <scope>NUCLEOTIDE SEQUENCE</scope>
</reference>
<dbReference type="PROSITE" id="PS00525">
    <property type="entry name" value="RIBOSOMAL_L6_1"/>
    <property type="match status" value="1"/>
</dbReference>
<dbReference type="PIRSF" id="PIRSF002162">
    <property type="entry name" value="Ribosomal_L6"/>
    <property type="match status" value="1"/>
</dbReference>
<dbReference type="PRINTS" id="PR00059">
    <property type="entry name" value="RIBOSOMALL6"/>
</dbReference>
<keyword evidence="6" id="KW-0934">Plastid</keyword>
<evidence type="ECO:0000256" key="3">
    <source>
        <dbReference type="ARBA" id="ARBA00023274"/>
    </source>
</evidence>
<dbReference type="RefSeq" id="YP_009294382.1">
    <property type="nucleotide sequence ID" value="NC_031147.1"/>
</dbReference>
<dbReference type="InterPro" id="IPR020040">
    <property type="entry name" value="Ribosomal_uL6_a/b-dom"/>
</dbReference>
<feature type="domain" description="Large ribosomal subunit protein uL6 alpha-beta" evidence="5">
    <location>
        <begin position="95"/>
        <end position="168"/>
    </location>
</feature>
<dbReference type="Gene3D" id="3.90.930.12">
    <property type="entry name" value="Ribosomal protein L6, alpha-beta domain"/>
    <property type="match status" value="2"/>
</dbReference>
<dbReference type="GO" id="GO:0019843">
    <property type="term" value="F:rRNA binding"/>
    <property type="evidence" value="ECO:0007669"/>
    <property type="project" value="InterPro"/>
</dbReference>
<dbReference type="EMBL" id="KX284726">
    <property type="protein sequence ID" value="AOM67822.1"/>
    <property type="molecule type" value="Genomic_DNA"/>
</dbReference>
<evidence type="ECO:0000256" key="2">
    <source>
        <dbReference type="ARBA" id="ARBA00022980"/>
    </source>
</evidence>
<evidence type="ECO:0000256" key="4">
    <source>
        <dbReference type="RuleBase" id="RU003869"/>
    </source>
</evidence>
<dbReference type="PANTHER" id="PTHR11655">
    <property type="entry name" value="60S/50S RIBOSOMAL PROTEIN L6/L9"/>
    <property type="match status" value="1"/>
</dbReference>
<organism evidence="6">
    <name type="scientific">Palmaria palmata</name>
    <name type="common">Dulse</name>
    <name type="synonym">Rhodymenia palmata</name>
    <dbReference type="NCBI Taxonomy" id="2822"/>
    <lineage>
        <taxon>Eukaryota</taxon>
        <taxon>Rhodophyta</taxon>
        <taxon>Florideophyceae</taxon>
        <taxon>Nemaliophycidae</taxon>
        <taxon>Palmariales</taxon>
        <taxon>Palmariaceae</taxon>
        <taxon>Palmaria</taxon>
    </lineage>
</organism>
<feature type="domain" description="Large ribosomal subunit protein uL6 alpha-beta" evidence="5">
    <location>
        <begin position="15"/>
        <end position="86"/>
    </location>
</feature>